<dbReference type="InterPro" id="IPR007822">
    <property type="entry name" value="LANC-like"/>
</dbReference>
<evidence type="ECO:0000313" key="2">
    <source>
        <dbReference type="EMBL" id="CAA9280616.1"/>
    </source>
</evidence>
<dbReference type="Gene3D" id="1.50.10.10">
    <property type="match status" value="1"/>
</dbReference>
<dbReference type="GO" id="GO:0005975">
    <property type="term" value="P:carbohydrate metabolic process"/>
    <property type="evidence" value="ECO:0007669"/>
    <property type="project" value="InterPro"/>
</dbReference>
<dbReference type="GO" id="GO:0046872">
    <property type="term" value="F:metal ion binding"/>
    <property type="evidence" value="ECO:0007669"/>
    <property type="project" value="UniProtKB-KW"/>
</dbReference>
<dbReference type="AlphaFoldDB" id="A0A6J4JHY4"/>
<feature type="binding site" evidence="1">
    <location>
        <position position="321"/>
    </location>
    <ligand>
        <name>Zn(2+)</name>
        <dbReference type="ChEBI" id="CHEBI:29105"/>
    </ligand>
</feature>
<proteinExistence type="predicted"/>
<sequence length="673" mass="73770">MRIGDQLVEGAVPDGNGIAWLTADLLHFTDRVVQKYLYTGTCGIAAFLAELYRHTRDEKYLRAAIRSMDALDEAIAVEPPISYALYSGQMSISLTQLRLYQVTGQQRFLDRALALTREADNFLKFQHLDLLNGLAGTLLGLLHVYAATRDEQLLRSVDRFTGRLVEAAYPGKQGLYWERSGTNIHPLCGFSHGASGIGFVFLELGRFFGNDTFFRVAEGAFRYEAQHYDADGRNWTDWRKGIFGETDEKEYREAYDAGDADFFTRGRNTNAWCNGAAGIGLARLRAYELLGSPGHLREATLALDKTAATLSRHSGLFTLCHGKCGDAELFLEAYRVLGDPQYLSVAADVALEAIAHREKTGMYPPGLDTPHEDGSLFLGTAGIGYFYLRLLDLAATPSLLAPRLEATPVPRPGPAFPNLALATAAAEQTFLQKAFPRTLHLLGGLAPGPLAGYLAAPPGAGRPGLKEAWAAFAEEQAGRLPEPVKARLDDALRFEKHQSDLDDAVRSDTLLLFKEVRKADEYARHRRSGTAFSEVSLVVDHDVRVVETNWDWSGDDPAGWSENLDAPAEQRFVLLSPTAEGVRAVPITLFTHVLLDLFATPQTVGAAVTAMLEELQPEADGSPAEAARLIEAQIDQLWRRGFLLEPAKHPLTLNRHPALQPNVFAGAAFANPA</sequence>
<protein>
    <recommendedName>
        <fullName evidence="3">Lanthionine biosynthesis protein LanM</fullName>
    </recommendedName>
</protein>
<feature type="binding site" evidence="1">
    <location>
        <position position="273"/>
    </location>
    <ligand>
        <name>Zn(2+)</name>
        <dbReference type="ChEBI" id="CHEBI:29105"/>
    </ligand>
</feature>
<dbReference type="GO" id="GO:0005886">
    <property type="term" value="C:plasma membrane"/>
    <property type="evidence" value="ECO:0007669"/>
    <property type="project" value="TreeGrafter"/>
</dbReference>
<dbReference type="PANTHER" id="PTHR12736">
    <property type="entry name" value="LANC-LIKE PROTEIN"/>
    <property type="match status" value="1"/>
</dbReference>
<dbReference type="SMART" id="SM01260">
    <property type="entry name" value="LANC_like"/>
    <property type="match status" value="1"/>
</dbReference>
<evidence type="ECO:0008006" key="3">
    <source>
        <dbReference type="Google" id="ProtNLM"/>
    </source>
</evidence>
<accession>A0A6J4JHY4</accession>
<organism evidence="2">
    <name type="scientific">uncultured Cytophagales bacterium</name>
    <dbReference type="NCBI Taxonomy" id="158755"/>
    <lineage>
        <taxon>Bacteria</taxon>
        <taxon>Pseudomonadati</taxon>
        <taxon>Bacteroidota</taxon>
        <taxon>Sphingobacteriia</taxon>
        <taxon>Sphingobacteriales</taxon>
        <taxon>environmental samples</taxon>
    </lineage>
</organism>
<keyword evidence="1" id="KW-0862">Zinc</keyword>
<dbReference type="InterPro" id="IPR012341">
    <property type="entry name" value="6hp_glycosidase-like_sf"/>
</dbReference>
<dbReference type="PANTHER" id="PTHR12736:SF7">
    <property type="entry name" value="LANC-LIKE PROTEIN 3"/>
    <property type="match status" value="1"/>
</dbReference>
<dbReference type="GO" id="GO:0031179">
    <property type="term" value="P:peptide modification"/>
    <property type="evidence" value="ECO:0007669"/>
    <property type="project" value="InterPro"/>
</dbReference>
<dbReference type="SUPFAM" id="SSF158745">
    <property type="entry name" value="LanC-like"/>
    <property type="match status" value="1"/>
</dbReference>
<dbReference type="EMBL" id="CADCTQ010000311">
    <property type="protein sequence ID" value="CAA9280616.1"/>
    <property type="molecule type" value="Genomic_DNA"/>
</dbReference>
<reference evidence="2" key="1">
    <citation type="submission" date="2020-02" db="EMBL/GenBank/DDBJ databases">
        <authorList>
            <person name="Meier V. D."/>
        </authorList>
    </citation>
    <scope>NUCLEOTIDE SEQUENCE</scope>
    <source>
        <strain evidence="2">AVDCRST_MAG56</strain>
    </source>
</reference>
<name>A0A6J4JHY4_9SPHI</name>
<gene>
    <name evidence="2" type="ORF">AVDCRST_MAG56-3840</name>
</gene>
<dbReference type="PRINTS" id="PR01950">
    <property type="entry name" value="LANCSUPER"/>
</dbReference>
<feature type="binding site" evidence="1">
    <location>
        <position position="320"/>
    </location>
    <ligand>
        <name>Zn(2+)</name>
        <dbReference type="ChEBI" id="CHEBI:29105"/>
    </ligand>
</feature>
<dbReference type="Pfam" id="PF05147">
    <property type="entry name" value="LANC_like"/>
    <property type="match status" value="1"/>
</dbReference>
<keyword evidence="1" id="KW-0479">Metal-binding</keyword>
<evidence type="ECO:0000256" key="1">
    <source>
        <dbReference type="PIRSR" id="PIRSR607822-1"/>
    </source>
</evidence>